<dbReference type="EMBL" id="VTFT01000001">
    <property type="protein sequence ID" value="TYT26983.1"/>
    <property type="molecule type" value="Genomic_DNA"/>
</dbReference>
<feature type="domain" description="FAD/NAD(P)-binding" evidence="3">
    <location>
        <begin position="4"/>
        <end position="280"/>
    </location>
</feature>
<dbReference type="AlphaFoldDB" id="A0A5D4XSN9"/>
<name>A0A5D4XSN9_9GAMM</name>
<dbReference type="InterPro" id="IPR050097">
    <property type="entry name" value="Ferredoxin-NADP_redctase_2"/>
</dbReference>
<dbReference type="InterPro" id="IPR023753">
    <property type="entry name" value="FAD/NAD-binding_dom"/>
</dbReference>
<dbReference type="PANTHER" id="PTHR48105">
    <property type="entry name" value="THIOREDOXIN REDUCTASE 1-RELATED-RELATED"/>
    <property type="match status" value="1"/>
</dbReference>
<evidence type="ECO:0000313" key="5">
    <source>
        <dbReference type="Proteomes" id="UP000324973"/>
    </source>
</evidence>
<dbReference type="Pfam" id="PF07992">
    <property type="entry name" value="Pyr_redox_2"/>
    <property type="match status" value="1"/>
</dbReference>
<keyword evidence="2" id="KW-0560">Oxidoreductase</keyword>
<evidence type="ECO:0000259" key="3">
    <source>
        <dbReference type="Pfam" id="PF07992"/>
    </source>
</evidence>
<sequence length="311" mass="33230">MSEDAIIVGGSYAGMAAALQLLRARRRVLVIDAGRRRNRMAATSHGFLGHDGSDPAMIASLARSQLERYPTLRWIDGSAAAASGTRDHFTVTTGDGAEHKGRRLLLAPGVSDTLPPVPGLAERWGRSVFHCPYCHGYELDRGEIGVIATGPMSLHQARLLPEWGRVTLFLDGRLELDMQSADELSALGVAIEPTPIARIEGHADIVLADGRRRGFAGLFTASRNAPATDLAERLGCELMDTPMGTQVRTNEAKETSVPGVFACGDVARVPHSVSLAVGDGAWAGAQVHQSLVFAEAARADRNRQSPTRVAR</sequence>
<keyword evidence="5" id="KW-1185">Reference proteome</keyword>
<proteinExistence type="predicted"/>
<accession>A0A5D4XSN9</accession>
<dbReference type="Gene3D" id="3.50.50.60">
    <property type="entry name" value="FAD/NAD(P)-binding domain"/>
    <property type="match status" value="2"/>
</dbReference>
<evidence type="ECO:0000256" key="1">
    <source>
        <dbReference type="ARBA" id="ARBA00022630"/>
    </source>
</evidence>
<evidence type="ECO:0000256" key="2">
    <source>
        <dbReference type="ARBA" id="ARBA00023002"/>
    </source>
</evidence>
<protein>
    <submittedName>
        <fullName evidence="4">NAD(P)/FAD-dependent oxidoreductase</fullName>
    </submittedName>
</protein>
<dbReference type="GO" id="GO:0016491">
    <property type="term" value="F:oxidoreductase activity"/>
    <property type="evidence" value="ECO:0007669"/>
    <property type="project" value="UniProtKB-KW"/>
</dbReference>
<dbReference type="SUPFAM" id="SSF51905">
    <property type="entry name" value="FAD/NAD(P)-binding domain"/>
    <property type="match status" value="1"/>
</dbReference>
<dbReference type="PRINTS" id="PR00368">
    <property type="entry name" value="FADPNR"/>
</dbReference>
<reference evidence="4 5" key="1">
    <citation type="submission" date="2019-08" db="EMBL/GenBank/DDBJ databases">
        <title>Luteimonas viscosus sp. nov., isolated from soil of a sunflower field.</title>
        <authorList>
            <person name="Jianli Z."/>
            <person name="Ying Z."/>
        </authorList>
    </citation>
    <scope>NUCLEOTIDE SEQUENCE [LARGE SCALE GENOMIC DNA]</scope>
    <source>
        <strain evidence="4 5">XBU10</strain>
    </source>
</reference>
<dbReference type="PRINTS" id="PR00469">
    <property type="entry name" value="PNDRDTASEII"/>
</dbReference>
<dbReference type="RefSeq" id="WP_149103536.1">
    <property type="nucleotide sequence ID" value="NZ_VTFT01000001.1"/>
</dbReference>
<gene>
    <name evidence="4" type="ORF">FZO89_12330</name>
</gene>
<keyword evidence="1" id="KW-0285">Flavoprotein</keyword>
<dbReference type="OrthoDB" id="9786503at2"/>
<dbReference type="Proteomes" id="UP000324973">
    <property type="component" value="Unassembled WGS sequence"/>
</dbReference>
<comment type="caution">
    <text evidence="4">The sequence shown here is derived from an EMBL/GenBank/DDBJ whole genome shotgun (WGS) entry which is preliminary data.</text>
</comment>
<organism evidence="4 5">
    <name type="scientific">Luteimonas viscosa</name>
    <dbReference type="NCBI Taxonomy" id="1132694"/>
    <lineage>
        <taxon>Bacteria</taxon>
        <taxon>Pseudomonadati</taxon>
        <taxon>Pseudomonadota</taxon>
        <taxon>Gammaproteobacteria</taxon>
        <taxon>Lysobacterales</taxon>
        <taxon>Lysobacteraceae</taxon>
        <taxon>Luteimonas</taxon>
    </lineage>
</organism>
<evidence type="ECO:0000313" key="4">
    <source>
        <dbReference type="EMBL" id="TYT26983.1"/>
    </source>
</evidence>
<dbReference type="InterPro" id="IPR036188">
    <property type="entry name" value="FAD/NAD-bd_sf"/>
</dbReference>